<reference evidence="1" key="1">
    <citation type="submission" date="2021-01" db="EMBL/GenBank/DDBJ databases">
        <title>Modified the classification status of verrucomicrobia.</title>
        <authorList>
            <person name="Feng X."/>
        </authorList>
    </citation>
    <scope>NUCLEOTIDE SEQUENCE</scope>
    <source>
        <strain evidence="1">_KCTC 22039</strain>
    </source>
</reference>
<dbReference type="PROSITE" id="PS51257">
    <property type="entry name" value="PROKAR_LIPOPROTEIN"/>
    <property type="match status" value="1"/>
</dbReference>
<evidence type="ECO:0000313" key="1">
    <source>
        <dbReference type="EMBL" id="MBK1789530.1"/>
    </source>
</evidence>
<protein>
    <submittedName>
        <fullName evidence="1">Uncharacterized protein</fullName>
    </submittedName>
</protein>
<dbReference type="RefSeq" id="WP_200309475.1">
    <property type="nucleotide sequence ID" value="NZ_JAENIM010000002.1"/>
</dbReference>
<dbReference type="EMBL" id="JAENIM010000002">
    <property type="protein sequence ID" value="MBK1789530.1"/>
    <property type="molecule type" value="Genomic_DNA"/>
</dbReference>
<organism evidence="1 2">
    <name type="scientific">Persicirhabdus sediminis</name>
    <dbReference type="NCBI Taxonomy" id="454144"/>
    <lineage>
        <taxon>Bacteria</taxon>
        <taxon>Pseudomonadati</taxon>
        <taxon>Verrucomicrobiota</taxon>
        <taxon>Verrucomicrobiia</taxon>
        <taxon>Verrucomicrobiales</taxon>
        <taxon>Verrucomicrobiaceae</taxon>
        <taxon>Persicirhabdus</taxon>
    </lineage>
</organism>
<comment type="caution">
    <text evidence="1">The sequence shown here is derived from an EMBL/GenBank/DDBJ whole genome shotgun (WGS) entry which is preliminary data.</text>
</comment>
<accession>A0A8J7MBS0</accession>
<gene>
    <name evidence="1" type="ORF">JIN82_00015</name>
</gene>
<keyword evidence="2" id="KW-1185">Reference proteome</keyword>
<proteinExistence type="predicted"/>
<evidence type="ECO:0000313" key="2">
    <source>
        <dbReference type="Proteomes" id="UP000624703"/>
    </source>
</evidence>
<dbReference type="AlphaFoldDB" id="A0A8J7MBS0"/>
<sequence length="140" mass="15785">MQKRPMPYAKFLIFISFSIIVACKEETSEDDLIVDSEVKKAQQQVNSISAVVNIADKQEPFRDLSNQLIFAHVTSDTFSNQYSPYKRSKDRSLFIDVWGNPIVLSRGDDGGIVATSSGLDGTFSRSEDSDDIESFPFYRK</sequence>
<name>A0A8J7MBS0_9BACT</name>
<dbReference type="Proteomes" id="UP000624703">
    <property type="component" value="Unassembled WGS sequence"/>
</dbReference>